<keyword evidence="4 10" id="KW-0489">Methyltransferase</keyword>
<dbReference type="GO" id="GO:0003723">
    <property type="term" value="F:RNA binding"/>
    <property type="evidence" value="ECO:0007669"/>
    <property type="project" value="UniProtKB-UniRule"/>
</dbReference>
<dbReference type="PANTHER" id="PTHR22807:SF30">
    <property type="entry name" value="28S RRNA (CYTOSINE(4447)-C(5))-METHYLTRANSFERASE-RELATED"/>
    <property type="match status" value="1"/>
</dbReference>
<dbReference type="GO" id="GO:0000463">
    <property type="term" value="P:maturation of LSU-rRNA from tricistronic rRNA transcript (SSU-rRNA, 5.8S rRNA, LSU-rRNA)"/>
    <property type="evidence" value="ECO:0007669"/>
    <property type="project" value="EnsemblFungi"/>
</dbReference>
<feature type="active site" description="Nucleophile" evidence="10">
    <location>
        <position position="293"/>
    </location>
</feature>
<dbReference type="InterPro" id="IPR029063">
    <property type="entry name" value="SAM-dependent_MTases_sf"/>
</dbReference>
<evidence type="ECO:0000256" key="11">
    <source>
        <dbReference type="SAM" id="MobiDB-lite"/>
    </source>
</evidence>
<feature type="compositionally biased region" description="Acidic residues" evidence="11">
    <location>
        <begin position="376"/>
        <end position="387"/>
    </location>
</feature>
<dbReference type="InParanoid" id="F4S5K1"/>
<evidence type="ECO:0000256" key="8">
    <source>
        <dbReference type="ARBA" id="ARBA00023242"/>
    </source>
</evidence>
<dbReference type="FunFam" id="3.30.70.1170:FF:000001">
    <property type="entry name" value="Ribosomal RNA methyltransferase Nop2"/>
    <property type="match status" value="1"/>
</dbReference>
<dbReference type="PROSITE" id="PS01153">
    <property type="entry name" value="NOL1_NOP2_SUN"/>
    <property type="match status" value="1"/>
</dbReference>
<dbReference type="VEuPathDB" id="FungiDB:MELLADRAFT_45567"/>
<evidence type="ECO:0000256" key="6">
    <source>
        <dbReference type="ARBA" id="ARBA00022691"/>
    </source>
</evidence>
<dbReference type="Gene3D" id="3.40.50.150">
    <property type="entry name" value="Vaccinia Virus protein VP39"/>
    <property type="match status" value="1"/>
</dbReference>
<keyword evidence="14" id="KW-1185">Reference proteome</keyword>
<dbReference type="PROSITE" id="PS51686">
    <property type="entry name" value="SAM_MT_RSMB_NOP"/>
    <property type="match status" value="1"/>
</dbReference>
<dbReference type="PRINTS" id="PR02012">
    <property type="entry name" value="RCMTNOP2"/>
</dbReference>
<dbReference type="NCBIfam" id="TIGR00446">
    <property type="entry name" value="nop2p"/>
    <property type="match status" value="1"/>
</dbReference>
<dbReference type="EMBL" id="GL883151">
    <property type="protein sequence ID" value="EGG00040.1"/>
    <property type="molecule type" value="Genomic_DNA"/>
</dbReference>
<dbReference type="InterPro" id="IPR054728">
    <property type="entry name" value="RsmB-like_ferredoxin"/>
</dbReference>
<dbReference type="PRINTS" id="PR02008">
    <property type="entry name" value="RCMTFAMILY"/>
</dbReference>
<dbReference type="GO" id="GO:1902626">
    <property type="term" value="P:assembly of large subunit precursor of preribosome"/>
    <property type="evidence" value="ECO:0007669"/>
    <property type="project" value="EnsemblFungi"/>
</dbReference>
<gene>
    <name evidence="13" type="ORF">MELLADRAFT_45567</name>
</gene>
<evidence type="ECO:0000256" key="9">
    <source>
        <dbReference type="ARBA" id="ARBA00082314"/>
    </source>
</evidence>
<dbReference type="GO" id="GO:0070475">
    <property type="term" value="P:rRNA base methylation"/>
    <property type="evidence" value="ECO:0007669"/>
    <property type="project" value="EnsemblFungi"/>
</dbReference>
<proteinExistence type="inferred from homology"/>
<evidence type="ECO:0000256" key="3">
    <source>
        <dbReference type="ARBA" id="ARBA00022517"/>
    </source>
</evidence>
<dbReference type="AlphaFoldDB" id="F4S5K1"/>
<feature type="binding site" evidence="10">
    <location>
        <position position="192"/>
    </location>
    <ligand>
        <name>S-adenosyl-L-methionine</name>
        <dbReference type="ChEBI" id="CHEBI:59789"/>
    </ligand>
</feature>
<sequence length="468" mass="51497">MNHAKGIPDLRKLYIRIQESVRVLANWRALGSKAGGKSRIDLVTQTCSDICEYFGYNEFLASTLWELFGPEEALAFFEANETARPVTIRTNTLRTNRRDLAQCLINRGVNLEPIGKWSKVGLQVFESSVPIGATPEYLAGQYMLQAASSFLPVIALAPQPNERCLDMSAAPGGKTTFMSAMMQNTGVLFANDASKNRCKSLMANVTRLGCHNVVICNHDAREFPKVMGGFDRVLLDAPCSGTGVISKDASVKVNKSEKDLLLLSHLQKQLILCAIDSVSPHSVKGGFLVYSTCSVTTEENESVVDYALRKRPNVKLVESGLTFGREGFTNFRGKTFHPSLKLTRRFYPHVHNVDGFFVAKLRVFPKIKPAKTTPGDLEEGDAEDGDEPTPAQSTSIAFDDEDDKEIIAAAKRSQLKARGIKPLPAHDGKKEKRKASEVDEEAEAEPPKDAKKPKSQPKGSISKNPRKK</sequence>
<evidence type="ECO:0000256" key="7">
    <source>
        <dbReference type="ARBA" id="ARBA00022884"/>
    </source>
</evidence>
<keyword evidence="3" id="KW-0690">Ribosome biogenesis</keyword>
<evidence type="ECO:0000256" key="5">
    <source>
        <dbReference type="ARBA" id="ARBA00022679"/>
    </source>
</evidence>
<accession>F4S5K1</accession>
<evidence type="ECO:0000256" key="1">
    <source>
        <dbReference type="ARBA" id="ARBA00004604"/>
    </source>
</evidence>
<dbReference type="GO" id="GO:0030687">
    <property type="term" value="C:preribosome, large subunit precursor"/>
    <property type="evidence" value="ECO:0007669"/>
    <property type="project" value="EnsemblFungi"/>
</dbReference>
<dbReference type="FunCoup" id="F4S5K1">
    <property type="interactions" value="195"/>
</dbReference>
<dbReference type="HOGENOM" id="CLU_005316_3_1_1"/>
<keyword evidence="5 10" id="KW-0808">Transferase</keyword>
<evidence type="ECO:0000256" key="4">
    <source>
        <dbReference type="ARBA" id="ARBA00022603"/>
    </source>
</evidence>
<dbReference type="InterPro" id="IPR049560">
    <property type="entry name" value="MeTrfase_RsmB-F_NOP2_cat"/>
</dbReference>
<evidence type="ECO:0000256" key="2">
    <source>
        <dbReference type="ARBA" id="ARBA00007494"/>
    </source>
</evidence>
<dbReference type="eggNOG" id="KOG1122">
    <property type="taxonomic scope" value="Eukaryota"/>
</dbReference>
<feature type="compositionally biased region" description="Basic and acidic residues" evidence="11">
    <location>
        <begin position="424"/>
        <end position="437"/>
    </location>
</feature>
<dbReference type="SMR" id="F4S5K1"/>
<evidence type="ECO:0000256" key="10">
    <source>
        <dbReference type="PROSITE-ProRule" id="PRU01023"/>
    </source>
</evidence>
<feature type="binding site" evidence="10">
    <location>
        <position position="219"/>
    </location>
    <ligand>
        <name>S-adenosyl-L-methionine</name>
        <dbReference type="ChEBI" id="CHEBI:59789"/>
    </ligand>
</feature>
<dbReference type="SUPFAM" id="SSF53335">
    <property type="entry name" value="S-adenosyl-L-methionine-dependent methyltransferases"/>
    <property type="match status" value="1"/>
</dbReference>
<keyword evidence="7 10" id="KW-0694">RNA-binding</keyword>
<dbReference type="InterPro" id="IPR023273">
    <property type="entry name" value="RCMT_NOP2"/>
</dbReference>
<dbReference type="InterPro" id="IPR011023">
    <property type="entry name" value="Nop2p"/>
</dbReference>
<name>F4S5K1_MELLP</name>
<evidence type="ECO:0000259" key="12">
    <source>
        <dbReference type="PROSITE" id="PS51686"/>
    </source>
</evidence>
<dbReference type="PANTHER" id="PTHR22807">
    <property type="entry name" value="NOP2 YEAST -RELATED NOL1/NOP2/FMU SUN DOMAIN-CONTAINING"/>
    <property type="match status" value="1"/>
</dbReference>
<reference evidence="14" key="1">
    <citation type="journal article" date="2011" name="Proc. Natl. Acad. Sci. U.S.A.">
        <title>Obligate biotrophy features unraveled by the genomic analysis of rust fungi.</title>
        <authorList>
            <person name="Duplessis S."/>
            <person name="Cuomo C.A."/>
            <person name="Lin Y.-C."/>
            <person name="Aerts A."/>
            <person name="Tisserant E."/>
            <person name="Veneault-Fourrey C."/>
            <person name="Joly D.L."/>
            <person name="Hacquard S."/>
            <person name="Amselem J."/>
            <person name="Cantarel B.L."/>
            <person name="Chiu R."/>
            <person name="Coutinho P.M."/>
            <person name="Feau N."/>
            <person name="Field M."/>
            <person name="Frey P."/>
            <person name="Gelhaye E."/>
            <person name="Goldberg J."/>
            <person name="Grabherr M.G."/>
            <person name="Kodira C.D."/>
            <person name="Kohler A."/>
            <person name="Kuees U."/>
            <person name="Lindquist E.A."/>
            <person name="Lucas S.M."/>
            <person name="Mago R."/>
            <person name="Mauceli E."/>
            <person name="Morin E."/>
            <person name="Murat C."/>
            <person name="Pangilinan J.L."/>
            <person name="Park R."/>
            <person name="Pearson M."/>
            <person name="Quesneville H."/>
            <person name="Rouhier N."/>
            <person name="Sakthikumar S."/>
            <person name="Salamov A.A."/>
            <person name="Schmutz J."/>
            <person name="Selles B."/>
            <person name="Shapiro H."/>
            <person name="Tanguay P."/>
            <person name="Tuskan G.A."/>
            <person name="Henrissat B."/>
            <person name="Van de Peer Y."/>
            <person name="Rouze P."/>
            <person name="Ellis J.G."/>
            <person name="Dodds P.N."/>
            <person name="Schein J.E."/>
            <person name="Zhong S."/>
            <person name="Hamelin R.C."/>
            <person name="Grigoriev I.V."/>
            <person name="Szabo L.J."/>
            <person name="Martin F."/>
        </authorList>
    </citation>
    <scope>NUCLEOTIDE SEQUENCE [LARGE SCALE GENOMIC DNA]</scope>
    <source>
        <strain evidence="14">98AG31 / pathotype 3-4-7</strain>
    </source>
</reference>
<comment type="similarity">
    <text evidence="2 10">Belongs to the class I-like SAM-binding methyltransferase superfamily. RsmB/NOP family.</text>
</comment>
<feature type="region of interest" description="Disordered" evidence="11">
    <location>
        <begin position="369"/>
        <end position="468"/>
    </location>
</feature>
<dbReference type="Pfam" id="PF22458">
    <property type="entry name" value="RsmF-B_ferredox"/>
    <property type="match status" value="1"/>
</dbReference>
<keyword evidence="6 10" id="KW-0949">S-adenosyl-L-methionine</keyword>
<dbReference type="InterPro" id="IPR001678">
    <property type="entry name" value="MeTrfase_RsmB-F_NOP2_dom"/>
</dbReference>
<dbReference type="InterPro" id="IPR023267">
    <property type="entry name" value="RCMT"/>
</dbReference>
<dbReference type="Gene3D" id="3.30.70.1170">
    <property type="entry name" value="Sun protein, domain 3"/>
    <property type="match status" value="1"/>
</dbReference>
<dbReference type="RefSeq" id="XP_007416638.1">
    <property type="nucleotide sequence ID" value="XM_007416576.1"/>
</dbReference>
<feature type="binding site" evidence="10">
    <location>
        <position position="236"/>
    </location>
    <ligand>
        <name>S-adenosyl-L-methionine</name>
        <dbReference type="ChEBI" id="CHEBI:59789"/>
    </ligand>
</feature>
<dbReference type="GeneID" id="18928253"/>
<keyword evidence="8" id="KW-0539">Nucleus</keyword>
<dbReference type="GO" id="GO:0009383">
    <property type="term" value="F:rRNA (cytosine-C5-)-methyltransferase activity"/>
    <property type="evidence" value="ECO:0007669"/>
    <property type="project" value="EnsemblFungi"/>
</dbReference>
<feature type="compositionally biased region" description="Polar residues" evidence="11">
    <location>
        <begin position="457"/>
        <end position="468"/>
    </location>
</feature>
<feature type="binding site" evidence="10">
    <location>
        <begin position="168"/>
        <end position="174"/>
    </location>
    <ligand>
        <name>S-adenosyl-L-methionine</name>
        <dbReference type="ChEBI" id="CHEBI:59789"/>
    </ligand>
</feature>
<dbReference type="STRING" id="747676.F4S5K1"/>
<evidence type="ECO:0000313" key="14">
    <source>
        <dbReference type="Proteomes" id="UP000001072"/>
    </source>
</evidence>
<dbReference type="Proteomes" id="UP000001072">
    <property type="component" value="Unassembled WGS sequence"/>
</dbReference>
<comment type="subcellular location">
    <subcellularLocation>
        <location evidence="1">Nucleus</location>
        <location evidence="1">Nucleolus</location>
    </subcellularLocation>
</comment>
<organism evidence="14">
    <name type="scientific">Melampsora larici-populina (strain 98AG31 / pathotype 3-4-7)</name>
    <name type="common">Poplar leaf rust fungus</name>
    <dbReference type="NCBI Taxonomy" id="747676"/>
    <lineage>
        <taxon>Eukaryota</taxon>
        <taxon>Fungi</taxon>
        <taxon>Dikarya</taxon>
        <taxon>Basidiomycota</taxon>
        <taxon>Pucciniomycotina</taxon>
        <taxon>Pucciniomycetes</taxon>
        <taxon>Pucciniales</taxon>
        <taxon>Melampsoraceae</taxon>
        <taxon>Melampsora</taxon>
    </lineage>
</organism>
<dbReference type="GO" id="GO:0005730">
    <property type="term" value="C:nucleolus"/>
    <property type="evidence" value="ECO:0007669"/>
    <property type="project" value="UniProtKB-SubCell"/>
</dbReference>
<dbReference type="InterPro" id="IPR018314">
    <property type="entry name" value="RsmB/NOL1/NOP2-like_CS"/>
</dbReference>
<dbReference type="OrthoDB" id="427002at2759"/>
<evidence type="ECO:0000313" key="13">
    <source>
        <dbReference type="EMBL" id="EGG00040.1"/>
    </source>
</evidence>
<dbReference type="Pfam" id="PF01189">
    <property type="entry name" value="Methyltr_RsmB-F"/>
    <property type="match status" value="1"/>
</dbReference>
<protein>
    <recommendedName>
        <fullName evidence="9">Nucleolar protein 2</fullName>
    </recommendedName>
</protein>
<dbReference type="KEGG" id="mlr:MELLADRAFT_45567"/>
<feature type="domain" description="SAM-dependent MTase RsmB/NOP-type" evidence="12">
    <location>
        <begin position="76"/>
        <end position="364"/>
    </location>
</feature>